<comment type="similarity">
    <text evidence="3 13">Belongs to the acyl-CoA dehydrogenase family.</text>
</comment>
<dbReference type="Proteomes" id="UP001178507">
    <property type="component" value="Unassembled WGS sequence"/>
</dbReference>
<name>A0AA36NDL1_9DINO</name>
<dbReference type="InterPro" id="IPR009100">
    <property type="entry name" value="AcylCoA_DH/oxidase_NM_dom_sf"/>
</dbReference>
<evidence type="ECO:0000256" key="4">
    <source>
        <dbReference type="ARBA" id="ARBA00022630"/>
    </source>
</evidence>
<dbReference type="GO" id="GO:0004361">
    <property type="term" value="F:glutaryl-CoA dehydrogenase activity"/>
    <property type="evidence" value="ECO:0007669"/>
    <property type="project" value="UniProtKB-EC"/>
</dbReference>
<dbReference type="GO" id="GO:0033539">
    <property type="term" value="P:fatty acid beta-oxidation using acyl-CoA dehydrogenase"/>
    <property type="evidence" value="ECO:0007669"/>
    <property type="project" value="TreeGrafter"/>
</dbReference>
<keyword evidence="18" id="KW-1185">Reference proteome</keyword>
<gene>
    <name evidence="17" type="ORF">EVOR1521_LOCUS25177</name>
</gene>
<dbReference type="PANTHER" id="PTHR42807:SF1">
    <property type="entry name" value="GLUTARYL-COA DEHYDROGENASE, MITOCHONDRIAL"/>
    <property type="match status" value="1"/>
</dbReference>
<dbReference type="Pfam" id="PF02770">
    <property type="entry name" value="Acyl-CoA_dh_M"/>
    <property type="match status" value="1"/>
</dbReference>
<comment type="pathway">
    <text evidence="9">Amino-acid metabolism; lysine degradation.</text>
</comment>
<feature type="domain" description="Acyl-CoA dehydrogenase/oxidase C-terminal" evidence="14">
    <location>
        <begin position="281"/>
        <end position="421"/>
    </location>
</feature>
<evidence type="ECO:0000256" key="3">
    <source>
        <dbReference type="ARBA" id="ARBA00009347"/>
    </source>
</evidence>
<keyword evidence="6" id="KW-0809">Transit peptide</keyword>
<keyword evidence="5 13" id="KW-0274">FAD</keyword>
<dbReference type="EC" id="1.3.8.6" evidence="11"/>
<dbReference type="InterPro" id="IPR037069">
    <property type="entry name" value="AcylCoA_DH/ox_N_sf"/>
</dbReference>
<evidence type="ECO:0000256" key="10">
    <source>
        <dbReference type="ARBA" id="ARBA00037927"/>
    </source>
</evidence>
<evidence type="ECO:0000256" key="13">
    <source>
        <dbReference type="RuleBase" id="RU362125"/>
    </source>
</evidence>
<dbReference type="PANTHER" id="PTHR42807">
    <property type="entry name" value="GLUTARYL-COA DEHYDROGENASE, MITOCHONDRIAL"/>
    <property type="match status" value="1"/>
</dbReference>
<feature type="domain" description="Acyl-CoA oxidase/dehydrogenase middle" evidence="15">
    <location>
        <begin position="170"/>
        <end position="262"/>
    </location>
</feature>
<dbReference type="InterPro" id="IPR006091">
    <property type="entry name" value="Acyl-CoA_Oxase/DH_mid-dom"/>
</dbReference>
<dbReference type="Gene3D" id="1.20.140.10">
    <property type="entry name" value="Butyryl-CoA Dehydrogenase, subunit A, domain 3"/>
    <property type="match status" value="1"/>
</dbReference>
<evidence type="ECO:0000256" key="5">
    <source>
        <dbReference type="ARBA" id="ARBA00022827"/>
    </source>
</evidence>
<evidence type="ECO:0000256" key="6">
    <source>
        <dbReference type="ARBA" id="ARBA00022946"/>
    </source>
</evidence>
<dbReference type="InterPro" id="IPR052033">
    <property type="entry name" value="Glutaryl-CoA_DH_mitochondrial"/>
</dbReference>
<comment type="pathway">
    <text evidence="10">Amino-acid metabolism; tryptophan metabolism.</text>
</comment>
<dbReference type="FunFam" id="2.40.110.10:FF:000008">
    <property type="entry name" value="Glutaryl-CoA dehydrogenase, mitochondrial"/>
    <property type="match status" value="1"/>
</dbReference>
<evidence type="ECO:0000256" key="11">
    <source>
        <dbReference type="ARBA" id="ARBA00039033"/>
    </source>
</evidence>
<evidence type="ECO:0000313" key="18">
    <source>
        <dbReference type="Proteomes" id="UP001178507"/>
    </source>
</evidence>
<dbReference type="Gene3D" id="1.10.540.10">
    <property type="entry name" value="Acyl-CoA dehydrogenase/oxidase, N-terminal domain"/>
    <property type="match status" value="1"/>
</dbReference>
<dbReference type="AlphaFoldDB" id="A0AA36NDL1"/>
<dbReference type="Pfam" id="PF00441">
    <property type="entry name" value="Acyl-CoA_dh_1"/>
    <property type="match status" value="1"/>
</dbReference>
<accession>A0AA36NDL1</accession>
<comment type="cofactor">
    <cofactor evidence="1 13">
        <name>FAD</name>
        <dbReference type="ChEBI" id="CHEBI:57692"/>
    </cofactor>
</comment>
<keyword evidence="8" id="KW-0496">Mitochondrion</keyword>
<comment type="caution">
    <text evidence="17">The sequence shown here is derived from an EMBL/GenBank/DDBJ whole genome shotgun (WGS) entry which is preliminary data.</text>
</comment>
<dbReference type="GO" id="GO:0005759">
    <property type="term" value="C:mitochondrial matrix"/>
    <property type="evidence" value="ECO:0007669"/>
    <property type="project" value="UniProtKB-SubCell"/>
</dbReference>
<dbReference type="EMBL" id="CAUJNA010003445">
    <property type="protein sequence ID" value="CAJ1402244.1"/>
    <property type="molecule type" value="Genomic_DNA"/>
</dbReference>
<dbReference type="Gene3D" id="2.40.110.10">
    <property type="entry name" value="Butyryl-CoA Dehydrogenase, subunit A, domain 2"/>
    <property type="match status" value="1"/>
</dbReference>
<dbReference type="PROSITE" id="PS00073">
    <property type="entry name" value="ACYL_COA_DH_2"/>
    <property type="match status" value="1"/>
</dbReference>
<evidence type="ECO:0000256" key="1">
    <source>
        <dbReference type="ARBA" id="ARBA00001974"/>
    </source>
</evidence>
<dbReference type="SUPFAM" id="SSF56645">
    <property type="entry name" value="Acyl-CoA dehydrogenase NM domain-like"/>
    <property type="match status" value="1"/>
</dbReference>
<sequence length="428" mass="46583">MLLVMRRAMRPTRVASRHFGAASGLQSVKPGADPFDWDSEADWKDMLRLESRLSEEEVMIKNAAAQFAESELMPQVLKGFRQEHFDKGLFKAMGSAGLLGSFIEGRYGCAGVSATSYGLIAREVEKVDSAYRSTLSVQSSLVMHPINLFGSQEQKERFLPRLASGELVGCFGLTEPDHGSDPSGMTTRAVDKGDHFTVSGAKNWITNSPIADLCLVWAKTDTDGKVRGFLVERGMEGLATPKIEGKFSLRASPTGMIQLDEVKVPKGNVLPGVVGMRGPFACLNSARLGIAWGAWGAAESCLDTTRRYTLDRQQFGRPLAANQLVQQKMANALTEITIGLNSVLQATRMKEAGELHSNVISMMKRNSCSKALDIARICRDMLGGNGIVDEYHVIRHVCNLEAVNTYEGTADIHSLVLGRALTGIPAFK</sequence>
<organism evidence="17 18">
    <name type="scientific">Effrenium voratum</name>
    <dbReference type="NCBI Taxonomy" id="2562239"/>
    <lineage>
        <taxon>Eukaryota</taxon>
        <taxon>Sar</taxon>
        <taxon>Alveolata</taxon>
        <taxon>Dinophyceae</taxon>
        <taxon>Suessiales</taxon>
        <taxon>Symbiodiniaceae</taxon>
        <taxon>Effrenium</taxon>
    </lineage>
</organism>
<evidence type="ECO:0000256" key="8">
    <source>
        <dbReference type="ARBA" id="ARBA00023128"/>
    </source>
</evidence>
<protein>
    <recommendedName>
        <fullName evidence="11">glutaryl-CoA dehydrogenase (ETF)</fullName>
        <ecNumber evidence="11">1.3.8.6</ecNumber>
    </recommendedName>
</protein>
<evidence type="ECO:0000259" key="14">
    <source>
        <dbReference type="Pfam" id="PF00441"/>
    </source>
</evidence>
<evidence type="ECO:0000256" key="12">
    <source>
        <dbReference type="ARBA" id="ARBA00049493"/>
    </source>
</evidence>
<dbReference type="InterPro" id="IPR013786">
    <property type="entry name" value="AcylCoA_DH/ox_N"/>
</dbReference>
<dbReference type="GO" id="GO:0046949">
    <property type="term" value="P:fatty-acyl-CoA biosynthetic process"/>
    <property type="evidence" value="ECO:0007669"/>
    <property type="project" value="TreeGrafter"/>
</dbReference>
<dbReference type="InterPro" id="IPR036250">
    <property type="entry name" value="AcylCo_DH-like_C"/>
</dbReference>
<dbReference type="InterPro" id="IPR006089">
    <property type="entry name" value="Acyl-CoA_DH_CS"/>
</dbReference>
<dbReference type="GO" id="GO:0000062">
    <property type="term" value="F:fatty-acyl-CoA binding"/>
    <property type="evidence" value="ECO:0007669"/>
    <property type="project" value="TreeGrafter"/>
</dbReference>
<proteinExistence type="inferred from homology"/>
<reference evidence="17" key="1">
    <citation type="submission" date="2023-08" db="EMBL/GenBank/DDBJ databases">
        <authorList>
            <person name="Chen Y."/>
            <person name="Shah S."/>
            <person name="Dougan E. K."/>
            <person name="Thang M."/>
            <person name="Chan C."/>
        </authorList>
    </citation>
    <scope>NUCLEOTIDE SEQUENCE</scope>
</reference>
<evidence type="ECO:0000256" key="2">
    <source>
        <dbReference type="ARBA" id="ARBA00004305"/>
    </source>
</evidence>
<dbReference type="SUPFAM" id="SSF47203">
    <property type="entry name" value="Acyl-CoA dehydrogenase C-terminal domain-like"/>
    <property type="match status" value="1"/>
</dbReference>
<keyword evidence="4 13" id="KW-0285">Flavoprotein</keyword>
<dbReference type="InterPro" id="IPR046373">
    <property type="entry name" value="Acyl-CoA_Oxase/DH_mid-dom_sf"/>
</dbReference>
<evidence type="ECO:0000259" key="15">
    <source>
        <dbReference type="Pfam" id="PF02770"/>
    </source>
</evidence>
<evidence type="ECO:0000313" key="17">
    <source>
        <dbReference type="EMBL" id="CAJ1402244.1"/>
    </source>
</evidence>
<dbReference type="GO" id="GO:0050660">
    <property type="term" value="F:flavin adenine dinucleotide binding"/>
    <property type="evidence" value="ECO:0007669"/>
    <property type="project" value="InterPro"/>
</dbReference>
<evidence type="ECO:0000259" key="16">
    <source>
        <dbReference type="Pfam" id="PF02771"/>
    </source>
</evidence>
<comment type="catalytic activity">
    <reaction evidence="12">
        <text>glutaryl-CoA + oxidized [electron-transfer flavoprotein] + 2 H(+) = (2E)-butenoyl-CoA + reduced [electron-transfer flavoprotein] + CO2</text>
        <dbReference type="Rhea" id="RHEA:13389"/>
        <dbReference type="Rhea" id="RHEA-COMP:10685"/>
        <dbReference type="Rhea" id="RHEA-COMP:10686"/>
        <dbReference type="ChEBI" id="CHEBI:15378"/>
        <dbReference type="ChEBI" id="CHEBI:16526"/>
        <dbReference type="ChEBI" id="CHEBI:57332"/>
        <dbReference type="ChEBI" id="CHEBI:57378"/>
        <dbReference type="ChEBI" id="CHEBI:57692"/>
        <dbReference type="ChEBI" id="CHEBI:58307"/>
        <dbReference type="EC" id="1.3.8.6"/>
    </reaction>
</comment>
<comment type="subcellular location">
    <subcellularLocation>
        <location evidence="2">Mitochondrion matrix</location>
    </subcellularLocation>
</comment>
<dbReference type="InterPro" id="IPR009075">
    <property type="entry name" value="AcylCo_DH/oxidase_C"/>
</dbReference>
<evidence type="ECO:0000256" key="9">
    <source>
        <dbReference type="ARBA" id="ARBA00037899"/>
    </source>
</evidence>
<keyword evidence="7 13" id="KW-0560">Oxidoreductase</keyword>
<dbReference type="CDD" id="cd01151">
    <property type="entry name" value="GCD"/>
    <property type="match status" value="1"/>
</dbReference>
<dbReference type="FunFam" id="1.10.540.10:FF:000026">
    <property type="entry name" value="Acyl-CoA dehydrogenase medium chain"/>
    <property type="match status" value="1"/>
</dbReference>
<dbReference type="Pfam" id="PF02771">
    <property type="entry name" value="Acyl-CoA_dh_N"/>
    <property type="match status" value="1"/>
</dbReference>
<feature type="domain" description="Acyl-CoA dehydrogenase/oxidase N-terminal" evidence="16">
    <location>
        <begin position="54"/>
        <end position="166"/>
    </location>
</feature>
<evidence type="ECO:0000256" key="7">
    <source>
        <dbReference type="ARBA" id="ARBA00023002"/>
    </source>
</evidence>